<reference evidence="2" key="1">
    <citation type="submission" date="2020-04" db="EMBL/GenBank/DDBJ databases">
        <authorList>
            <person name="Alioto T."/>
            <person name="Alioto T."/>
            <person name="Gomez Garrido J."/>
        </authorList>
    </citation>
    <scope>NUCLEOTIDE SEQUENCE</scope>
    <source>
        <strain evidence="2">A484AB</strain>
    </source>
</reference>
<dbReference type="Pfam" id="PF13716">
    <property type="entry name" value="CRAL_TRIO_2"/>
    <property type="match status" value="1"/>
</dbReference>
<protein>
    <recommendedName>
        <fullName evidence="1">CRAL-TRIO domain-containing protein</fullName>
    </recommendedName>
</protein>
<proteinExistence type="predicted"/>
<evidence type="ECO:0000259" key="1">
    <source>
        <dbReference type="Pfam" id="PF13716"/>
    </source>
</evidence>
<keyword evidence="3" id="KW-1185">Reference proteome</keyword>
<dbReference type="EMBL" id="CACRXK020022714">
    <property type="protein sequence ID" value="CAB4037081.1"/>
    <property type="molecule type" value="Genomic_DNA"/>
</dbReference>
<dbReference type="AlphaFoldDB" id="A0A6S7K131"/>
<dbReference type="SUPFAM" id="SSF52087">
    <property type="entry name" value="CRAL/TRIO domain"/>
    <property type="match status" value="1"/>
</dbReference>
<comment type="caution">
    <text evidence="2">The sequence shown here is derived from an EMBL/GenBank/DDBJ whole genome shotgun (WGS) entry which is preliminary data.</text>
</comment>
<sequence>LRKSVTKVYVVHPNLWLKSVFRLCRPFLSSNFARKLKFVSTLKELSSYVKTDFIYIPDEVTRVDPDYRKLHAS</sequence>
<dbReference type="InterPro" id="IPR001251">
    <property type="entry name" value="CRAL-TRIO_dom"/>
</dbReference>
<organism evidence="2 3">
    <name type="scientific">Paramuricea clavata</name>
    <name type="common">Red gorgonian</name>
    <name type="synonym">Violescent sea-whip</name>
    <dbReference type="NCBI Taxonomy" id="317549"/>
    <lineage>
        <taxon>Eukaryota</taxon>
        <taxon>Metazoa</taxon>
        <taxon>Cnidaria</taxon>
        <taxon>Anthozoa</taxon>
        <taxon>Octocorallia</taxon>
        <taxon>Malacalcyonacea</taxon>
        <taxon>Plexauridae</taxon>
        <taxon>Paramuricea</taxon>
    </lineage>
</organism>
<evidence type="ECO:0000313" key="2">
    <source>
        <dbReference type="EMBL" id="CAB4037081.1"/>
    </source>
</evidence>
<dbReference type="OrthoDB" id="19923at2759"/>
<dbReference type="Gene3D" id="3.40.525.10">
    <property type="entry name" value="CRAL-TRIO lipid binding domain"/>
    <property type="match status" value="1"/>
</dbReference>
<name>A0A6S7K131_PARCT</name>
<evidence type="ECO:0000313" key="3">
    <source>
        <dbReference type="Proteomes" id="UP001152795"/>
    </source>
</evidence>
<gene>
    <name evidence="2" type="ORF">PACLA_8A054609</name>
</gene>
<dbReference type="InterPro" id="IPR036865">
    <property type="entry name" value="CRAL-TRIO_dom_sf"/>
</dbReference>
<feature type="domain" description="CRAL-TRIO" evidence="1">
    <location>
        <begin position="2"/>
        <end position="59"/>
    </location>
</feature>
<feature type="non-terminal residue" evidence="2">
    <location>
        <position position="1"/>
    </location>
</feature>
<accession>A0A6S7K131</accession>
<dbReference type="Proteomes" id="UP001152795">
    <property type="component" value="Unassembled WGS sequence"/>
</dbReference>